<evidence type="ECO:0000256" key="1">
    <source>
        <dbReference type="ARBA" id="ARBA00023002"/>
    </source>
</evidence>
<dbReference type="GO" id="GO:0016903">
    <property type="term" value="F:oxidoreductase activity, acting on the aldehyde or oxo group of donors"/>
    <property type="evidence" value="ECO:0007669"/>
    <property type="project" value="InterPro"/>
</dbReference>
<keyword evidence="5" id="KW-1185">Reference proteome</keyword>
<dbReference type="InterPro" id="IPR019752">
    <property type="entry name" value="Pyrv/ketoisovalerate_OxRed_cat"/>
</dbReference>
<dbReference type="EMBL" id="PDKK01000010">
    <property type="protein sequence ID" value="RXK04329.1"/>
    <property type="molecule type" value="Genomic_DNA"/>
</dbReference>
<dbReference type="Gene3D" id="3.40.920.10">
    <property type="entry name" value="Pyruvate-ferredoxin oxidoreductase, PFOR, domain III"/>
    <property type="match status" value="1"/>
</dbReference>
<protein>
    <submittedName>
        <fullName evidence="4">Ferredoxin oxidoreductase</fullName>
    </submittedName>
</protein>
<keyword evidence="1" id="KW-0560">Oxidoreductase</keyword>
<dbReference type="InterPro" id="IPR002869">
    <property type="entry name" value="Pyrv_flavodox_OxRed_cen"/>
</dbReference>
<dbReference type="PANTHER" id="PTHR43854:SF1">
    <property type="entry name" value="INDOLEPYRUVATE OXIDOREDUCTASE SUBUNIT IORB"/>
    <property type="match status" value="1"/>
</dbReference>
<reference evidence="5 6" key="1">
    <citation type="submission" date="2017-10" db="EMBL/GenBank/DDBJ databases">
        <title>Genomics of the genus Arcobacter.</title>
        <authorList>
            <person name="Perez-Cataluna A."/>
            <person name="Figueras M.J."/>
        </authorList>
    </citation>
    <scope>NUCLEOTIDE SEQUENCE [LARGE SCALE GENOMIC DNA]</scope>
    <source>
        <strain evidence="4 5">CECT 8441</strain>
        <strain evidence="3 6">CECT 8993</strain>
    </source>
</reference>
<evidence type="ECO:0000313" key="5">
    <source>
        <dbReference type="Proteomes" id="UP000289758"/>
    </source>
</evidence>
<dbReference type="Proteomes" id="UP000289758">
    <property type="component" value="Unassembled WGS sequence"/>
</dbReference>
<dbReference type="InterPro" id="IPR052198">
    <property type="entry name" value="IorB_Oxidoreductase"/>
</dbReference>
<dbReference type="AlphaFoldDB" id="A0A4Q1AJL0"/>
<dbReference type="PANTHER" id="PTHR43854">
    <property type="entry name" value="INDOLEPYRUVATE OXIDOREDUCTASE SUBUNIT IORB"/>
    <property type="match status" value="1"/>
</dbReference>
<accession>A0A4Q1AJL0</accession>
<evidence type="ECO:0000313" key="6">
    <source>
        <dbReference type="Proteomes" id="UP000290172"/>
    </source>
</evidence>
<dbReference type="OrthoDB" id="9800445at2"/>
<gene>
    <name evidence="4" type="ORF">CRV07_11205</name>
    <name evidence="3" type="ORF">CRV08_01700</name>
</gene>
<dbReference type="Pfam" id="PF01558">
    <property type="entry name" value="POR"/>
    <property type="match status" value="1"/>
</dbReference>
<evidence type="ECO:0000259" key="2">
    <source>
        <dbReference type="Pfam" id="PF01558"/>
    </source>
</evidence>
<feature type="domain" description="Pyruvate/ketoisovalerate oxidoreductase catalytic" evidence="2">
    <location>
        <begin position="11"/>
        <end position="173"/>
    </location>
</feature>
<dbReference type="RefSeq" id="WP_128978423.1">
    <property type="nucleotide sequence ID" value="NZ_CP053836.1"/>
</dbReference>
<sequence length="178" mass="19289">MRYQVVIAGFGGQGSVFLVKILALCAGNKNVACLGTENHGMSQRGGAVSCTIKLGDYSNPIIDPSQADLLIGLEKNEALRNINYLKPSGTLAVNAEDSFPKDDVSAKVIQIDAFTKAKNREFPIQGLNVYMLGVVLAKCEDFPFTLEDVKEALVQFNPKVAQENIEVLEKAIEDIKGK</sequence>
<organism evidence="4 5">
    <name type="scientific">Halarcobacter ebronensis</name>
    <dbReference type="NCBI Taxonomy" id="1462615"/>
    <lineage>
        <taxon>Bacteria</taxon>
        <taxon>Pseudomonadati</taxon>
        <taxon>Campylobacterota</taxon>
        <taxon>Epsilonproteobacteria</taxon>
        <taxon>Campylobacterales</taxon>
        <taxon>Arcobacteraceae</taxon>
        <taxon>Halarcobacter</taxon>
    </lineage>
</organism>
<name>A0A4Q1AJL0_9BACT</name>
<dbReference type="EMBL" id="PDKJ01000001">
    <property type="protein sequence ID" value="RXJ70304.1"/>
    <property type="molecule type" value="Genomic_DNA"/>
</dbReference>
<evidence type="ECO:0000313" key="4">
    <source>
        <dbReference type="EMBL" id="RXK04329.1"/>
    </source>
</evidence>
<evidence type="ECO:0000313" key="3">
    <source>
        <dbReference type="EMBL" id="RXJ70304.1"/>
    </source>
</evidence>
<dbReference type="SUPFAM" id="SSF53323">
    <property type="entry name" value="Pyruvate-ferredoxin oxidoreductase, PFOR, domain III"/>
    <property type="match status" value="1"/>
</dbReference>
<comment type="caution">
    <text evidence="4">The sequence shown here is derived from an EMBL/GenBank/DDBJ whole genome shotgun (WGS) entry which is preliminary data.</text>
</comment>
<dbReference type="Proteomes" id="UP000290172">
    <property type="component" value="Unassembled WGS sequence"/>
</dbReference>
<proteinExistence type="predicted"/>